<evidence type="ECO:0000256" key="1">
    <source>
        <dbReference type="ARBA" id="ARBA00022729"/>
    </source>
</evidence>
<gene>
    <name evidence="4" type="ORF">E5672_19540</name>
</gene>
<keyword evidence="1 2" id="KW-0732">Signal</keyword>
<evidence type="ECO:0000313" key="4">
    <source>
        <dbReference type="EMBL" id="TKB00693.1"/>
    </source>
</evidence>
<evidence type="ECO:0000259" key="3">
    <source>
        <dbReference type="Pfam" id="PF13778"/>
    </source>
</evidence>
<organism evidence="4 5">
    <name type="scientific">Alteromonas portus</name>
    <dbReference type="NCBI Taxonomy" id="2565549"/>
    <lineage>
        <taxon>Bacteria</taxon>
        <taxon>Pseudomonadati</taxon>
        <taxon>Pseudomonadota</taxon>
        <taxon>Gammaproteobacteria</taxon>
        <taxon>Alteromonadales</taxon>
        <taxon>Alteromonadaceae</taxon>
        <taxon>Alteromonas/Salinimonas group</taxon>
        <taxon>Alteromonas</taxon>
    </lineage>
</organism>
<dbReference type="RefSeq" id="WP_136783848.1">
    <property type="nucleotide sequence ID" value="NZ_SWCO01000013.1"/>
</dbReference>
<keyword evidence="5" id="KW-1185">Reference proteome</keyword>
<dbReference type="AlphaFoldDB" id="A0A4U0ZC88"/>
<feature type="signal peptide" evidence="2">
    <location>
        <begin position="1"/>
        <end position="22"/>
    </location>
</feature>
<accession>A0A4U0ZC88</accession>
<feature type="domain" description="DUF4174" evidence="3">
    <location>
        <begin position="33"/>
        <end position="138"/>
    </location>
</feature>
<comment type="caution">
    <text evidence="4">The sequence shown here is derived from an EMBL/GenBank/DDBJ whole genome shotgun (WGS) entry which is preliminary data.</text>
</comment>
<reference evidence="4 5" key="1">
    <citation type="submission" date="2019-04" db="EMBL/GenBank/DDBJ databases">
        <title>Alteromonas portus sp. nov., an alginate lyase-excreting marine bacterium.</title>
        <authorList>
            <person name="Huang H."/>
            <person name="Mo K."/>
            <person name="Bao S."/>
        </authorList>
    </citation>
    <scope>NUCLEOTIDE SEQUENCE [LARGE SCALE GENOMIC DNA]</scope>
    <source>
        <strain evidence="4 5">HB161718</strain>
    </source>
</reference>
<sequence length="142" mass="16065">MTTIYLSIFVLFMAFYSSFSVANSTQPQCEITLGELKWKKRVLIYSASSAKELNNLNTFAQYDRAALSERKLVIIGIVDRQPTIVFGYPHCSTRLDKLVPQDKVTLIGLDGAVKAKYSSFDSDLIYSTIDKMPMRKTELNGY</sequence>
<evidence type="ECO:0000256" key="2">
    <source>
        <dbReference type="SAM" id="SignalP"/>
    </source>
</evidence>
<dbReference type="InterPro" id="IPR025232">
    <property type="entry name" value="DUF4174"/>
</dbReference>
<protein>
    <submittedName>
        <fullName evidence="4">DUF4174 domain-containing protein</fullName>
    </submittedName>
</protein>
<dbReference type="EMBL" id="SWCO01000013">
    <property type="protein sequence ID" value="TKB00693.1"/>
    <property type="molecule type" value="Genomic_DNA"/>
</dbReference>
<proteinExistence type="predicted"/>
<feature type="chain" id="PRO_5020760570" evidence="2">
    <location>
        <begin position="23"/>
        <end position="142"/>
    </location>
</feature>
<dbReference type="Proteomes" id="UP000305471">
    <property type="component" value="Unassembled WGS sequence"/>
</dbReference>
<name>A0A4U0ZC88_9ALTE</name>
<dbReference type="Pfam" id="PF13778">
    <property type="entry name" value="DUF4174"/>
    <property type="match status" value="1"/>
</dbReference>
<evidence type="ECO:0000313" key="5">
    <source>
        <dbReference type="Proteomes" id="UP000305471"/>
    </source>
</evidence>